<dbReference type="Proteomes" id="UP000601736">
    <property type="component" value="Unassembled WGS sequence"/>
</dbReference>
<proteinExistence type="predicted"/>
<protein>
    <submittedName>
        <fullName evidence="1">Uncharacterized protein</fullName>
    </submittedName>
</protein>
<reference evidence="1" key="1">
    <citation type="submission" date="2021-02" db="EMBL/GenBank/DDBJ databases">
        <authorList>
            <person name="Han P."/>
        </authorList>
    </citation>
    <scope>NUCLEOTIDE SEQUENCE</scope>
    <source>
        <strain evidence="1">Nitrosomonas nitrosa 18-3D</strain>
    </source>
</reference>
<comment type="caution">
    <text evidence="1">The sequence shown here is derived from an EMBL/GenBank/DDBJ whole genome shotgun (WGS) entry which is preliminary data.</text>
</comment>
<dbReference type="AlphaFoldDB" id="A0A8H9D9C1"/>
<organism evidence="1 2">
    <name type="scientific">Nitrosomonas nitrosa</name>
    <dbReference type="NCBI Taxonomy" id="52442"/>
    <lineage>
        <taxon>Bacteria</taxon>
        <taxon>Pseudomonadati</taxon>
        <taxon>Pseudomonadota</taxon>
        <taxon>Betaproteobacteria</taxon>
        <taxon>Nitrosomonadales</taxon>
        <taxon>Nitrosomonadaceae</taxon>
        <taxon>Nitrosomonas</taxon>
    </lineage>
</organism>
<dbReference type="EMBL" id="CAJNAP010000023">
    <property type="protein sequence ID" value="CAE6508451.1"/>
    <property type="molecule type" value="Genomic_DNA"/>
</dbReference>
<accession>A0A8H9D9C1</accession>
<gene>
    <name evidence="1" type="ORF">NMYAN_30016</name>
</gene>
<sequence length="40" mass="4675">MSYNKSVWQLVNDRPSDIWSPVKSGLFEDYLIDIVCDKRG</sequence>
<evidence type="ECO:0000313" key="1">
    <source>
        <dbReference type="EMBL" id="CAE6508451.1"/>
    </source>
</evidence>
<evidence type="ECO:0000313" key="2">
    <source>
        <dbReference type="Proteomes" id="UP000601736"/>
    </source>
</evidence>
<name>A0A8H9D9C1_9PROT</name>